<evidence type="ECO:0000313" key="2">
    <source>
        <dbReference type="Proteomes" id="UP000261540"/>
    </source>
</evidence>
<proteinExistence type="predicted"/>
<protein>
    <submittedName>
        <fullName evidence="1">Chromosome X open reading frame 38</fullName>
    </submittedName>
</protein>
<dbReference type="InterPro" id="IPR027897">
    <property type="entry name" value="DUF4559"/>
</dbReference>
<dbReference type="GeneTree" id="ENSGT00390000006290"/>
<name>A0A3B3RPV0_9TELE</name>
<sequence length="276" mass="31898">MVYEELSARLNESGYKNWLKAGYCLLKVKDGLCDFVNNEMKCFHAVIIDSNHVLRSGRQCQNQCRPKGNQFTSVCSVCREWKAEILRHHTNTAGVVNWSNCKPWLWSFQHWELAKAYMPRGQVNSTSPEQCDAAALLNLINFCDHFSFIDQQSVREVIRQRNELMHSCEMRVSPKWMAQLQRNLDQLLQQLRRVPKVAILSADWSVSFTESDAVDGAQWEGVEPELISQLETDLLREKLDHLLVRSESEPPPDPKVKQLHFSLVPQSIFTTFSKYA</sequence>
<keyword evidence="2" id="KW-1185">Reference proteome</keyword>
<dbReference type="AlphaFoldDB" id="A0A3B3RPV0"/>
<reference evidence="1" key="1">
    <citation type="submission" date="2025-08" db="UniProtKB">
        <authorList>
            <consortium name="Ensembl"/>
        </authorList>
    </citation>
    <scope>IDENTIFICATION</scope>
</reference>
<dbReference type="Pfam" id="PF15112">
    <property type="entry name" value="DUF4559"/>
    <property type="match status" value="1"/>
</dbReference>
<dbReference type="STRING" id="1676925.ENSPKIP00000019746"/>
<evidence type="ECO:0000313" key="1">
    <source>
        <dbReference type="Ensembl" id="ENSPKIP00000019746.1"/>
    </source>
</evidence>
<dbReference type="PANTHER" id="PTHR35083:SF2">
    <property type="entry name" value="CHROMOSOME 17 CXORF38 HOMOLOG"/>
    <property type="match status" value="1"/>
</dbReference>
<organism evidence="1 2">
    <name type="scientific">Paramormyrops kingsleyae</name>
    <dbReference type="NCBI Taxonomy" id="1676925"/>
    <lineage>
        <taxon>Eukaryota</taxon>
        <taxon>Metazoa</taxon>
        <taxon>Chordata</taxon>
        <taxon>Craniata</taxon>
        <taxon>Vertebrata</taxon>
        <taxon>Euteleostomi</taxon>
        <taxon>Actinopterygii</taxon>
        <taxon>Neopterygii</taxon>
        <taxon>Teleostei</taxon>
        <taxon>Osteoglossocephala</taxon>
        <taxon>Osteoglossomorpha</taxon>
        <taxon>Osteoglossiformes</taxon>
        <taxon>Mormyridae</taxon>
        <taxon>Paramormyrops</taxon>
    </lineage>
</organism>
<dbReference type="PANTHER" id="PTHR35083">
    <property type="entry name" value="RGD1565685 PROTEIN"/>
    <property type="match status" value="1"/>
</dbReference>
<dbReference type="Proteomes" id="UP000261540">
    <property type="component" value="Unplaced"/>
</dbReference>
<reference evidence="1" key="2">
    <citation type="submission" date="2025-09" db="UniProtKB">
        <authorList>
            <consortium name="Ensembl"/>
        </authorList>
    </citation>
    <scope>IDENTIFICATION</scope>
</reference>
<accession>A0A3B3RPV0</accession>
<dbReference type="Ensembl" id="ENSPKIT00000000345.1">
    <property type="protein sequence ID" value="ENSPKIP00000019746.1"/>
    <property type="gene ID" value="ENSPKIG00000004790.1"/>
</dbReference>